<comment type="caution">
    <text evidence="1">The sequence shown here is derived from an EMBL/GenBank/DDBJ whole genome shotgun (WGS) entry which is preliminary data.</text>
</comment>
<gene>
    <name evidence="1" type="ORF">GCM10020369_64140</name>
</gene>
<reference evidence="2" key="1">
    <citation type="journal article" date="2019" name="Int. J. Syst. Evol. Microbiol.">
        <title>The Global Catalogue of Microorganisms (GCM) 10K type strain sequencing project: providing services to taxonomists for standard genome sequencing and annotation.</title>
        <authorList>
            <consortium name="The Broad Institute Genomics Platform"/>
            <consortium name="The Broad Institute Genome Sequencing Center for Infectious Disease"/>
            <person name="Wu L."/>
            <person name="Ma J."/>
        </authorList>
    </citation>
    <scope>NUCLEOTIDE SEQUENCE [LARGE SCALE GENOMIC DNA]</scope>
    <source>
        <strain evidence="2">JCM 9458</strain>
    </source>
</reference>
<keyword evidence="2" id="KW-1185">Reference proteome</keyword>
<organism evidence="1 2">
    <name type="scientific">Cryptosporangium minutisporangium</name>
    <dbReference type="NCBI Taxonomy" id="113569"/>
    <lineage>
        <taxon>Bacteria</taxon>
        <taxon>Bacillati</taxon>
        <taxon>Actinomycetota</taxon>
        <taxon>Actinomycetes</taxon>
        <taxon>Cryptosporangiales</taxon>
        <taxon>Cryptosporangiaceae</taxon>
        <taxon>Cryptosporangium</taxon>
    </lineage>
</organism>
<sequence>MAHTFFGMGIFSAFKQAADGFKQLAGGVDEELLRTGRPARGLILDIQLTGTTVQVGGPPERVCVFTLEVTPDDTPAYQAVVRQRIAEHVLPRLQPGMTFVAVRVDPANPGRVAIDWASEPPVVRATPTAGVPSAAELLATGIPCEAVIIQSAPLGMRNPQGVDLHAFVLTIMRPGVAPYQIQVGNPVPQHAVPLVYPGSRLSARVSPSEPNAVAIDWDTSLAAAQR</sequence>
<evidence type="ECO:0000313" key="1">
    <source>
        <dbReference type="EMBL" id="GAA3394499.1"/>
    </source>
</evidence>
<name>A0ABP6T6K3_9ACTN</name>
<protein>
    <submittedName>
        <fullName evidence="1">Uncharacterized protein</fullName>
    </submittedName>
</protein>
<proteinExistence type="predicted"/>
<evidence type="ECO:0000313" key="2">
    <source>
        <dbReference type="Proteomes" id="UP001501676"/>
    </source>
</evidence>
<accession>A0ABP6T6K3</accession>
<dbReference type="Proteomes" id="UP001501676">
    <property type="component" value="Unassembled WGS sequence"/>
</dbReference>
<dbReference type="EMBL" id="BAAAYN010000044">
    <property type="protein sequence ID" value="GAA3394499.1"/>
    <property type="molecule type" value="Genomic_DNA"/>
</dbReference>